<organism evidence="3 4">
    <name type="scientific">Ensete ventricosum</name>
    <name type="common">Abyssinian banana</name>
    <name type="synonym">Musa ensete</name>
    <dbReference type="NCBI Taxonomy" id="4639"/>
    <lineage>
        <taxon>Eukaryota</taxon>
        <taxon>Viridiplantae</taxon>
        <taxon>Streptophyta</taxon>
        <taxon>Embryophyta</taxon>
        <taxon>Tracheophyta</taxon>
        <taxon>Spermatophyta</taxon>
        <taxon>Magnoliopsida</taxon>
        <taxon>Liliopsida</taxon>
        <taxon>Zingiberales</taxon>
        <taxon>Musaceae</taxon>
        <taxon>Ensete</taxon>
    </lineage>
</organism>
<dbReference type="EMBL" id="AMZH03012647">
    <property type="protein sequence ID" value="RRT50639.1"/>
    <property type="molecule type" value="Genomic_DNA"/>
</dbReference>
<dbReference type="Proteomes" id="UP000287651">
    <property type="component" value="Unassembled WGS sequence"/>
</dbReference>
<reference evidence="3 4" key="1">
    <citation type="journal article" date="2014" name="Agronomy (Basel)">
        <title>A Draft Genome Sequence for Ensete ventricosum, the Drought-Tolerant Tree Against Hunger.</title>
        <authorList>
            <person name="Harrison J."/>
            <person name="Moore K.A."/>
            <person name="Paszkiewicz K."/>
            <person name="Jones T."/>
            <person name="Grant M."/>
            <person name="Ambacheew D."/>
            <person name="Muzemil S."/>
            <person name="Studholme D.J."/>
        </authorList>
    </citation>
    <scope>NUCLEOTIDE SEQUENCE [LARGE SCALE GENOMIC DNA]</scope>
</reference>
<dbReference type="PANTHER" id="PTHR33223:SF10">
    <property type="entry name" value="AMINOTRANSFERASE-LIKE PLANT MOBILE DOMAIN-CONTAINING PROTEIN"/>
    <property type="match status" value="1"/>
</dbReference>
<feature type="compositionally biased region" description="Basic and acidic residues" evidence="2">
    <location>
        <begin position="139"/>
        <end position="157"/>
    </location>
</feature>
<evidence type="ECO:0000256" key="1">
    <source>
        <dbReference type="SAM" id="Coils"/>
    </source>
</evidence>
<evidence type="ECO:0000256" key="2">
    <source>
        <dbReference type="SAM" id="MobiDB-lite"/>
    </source>
</evidence>
<gene>
    <name evidence="3" type="ORF">B296_00029164</name>
</gene>
<evidence type="ECO:0008006" key="5">
    <source>
        <dbReference type="Google" id="ProtNLM"/>
    </source>
</evidence>
<feature type="coiled-coil region" evidence="1">
    <location>
        <begin position="182"/>
        <end position="209"/>
    </location>
</feature>
<feature type="region of interest" description="Disordered" evidence="2">
    <location>
        <begin position="20"/>
        <end position="160"/>
    </location>
</feature>
<keyword evidence="1" id="KW-0175">Coiled coil</keyword>
<comment type="caution">
    <text evidence="3">The sequence shown here is derived from an EMBL/GenBank/DDBJ whole genome shotgun (WGS) entry which is preliminary data.</text>
</comment>
<evidence type="ECO:0000313" key="3">
    <source>
        <dbReference type="EMBL" id="RRT50639.1"/>
    </source>
</evidence>
<protein>
    <recommendedName>
        <fullName evidence="5">Reverse transcriptase domain-containing protein</fullName>
    </recommendedName>
</protein>
<name>A0A426YFV6_ENSVE</name>
<dbReference type="AlphaFoldDB" id="A0A426YFV6"/>
<sequence length="467" mass="51857">MTRHALTPCCCSRTSSVRLGHIPRDDKAGRSSSLRTSGRSKHDATHTESLLEVVQRPGACSPGPRTLSHHTGPRASRRDNRGISRSHSTSLNADWDDPSHCPLHPSTGPSADAPTSAYPSADSAAGSTLVKAFPRRTPRRDTPPPGRSHDREPERLGESTVEPLPRCYASPARAGCRFLILNQLGKEQLRQVNQRLDEVQRDFVRSKEEVVETTKGGSPFAPEILDKPIPSSFRLPTLEPYNGSIDPTEHVAAFRAQMALYDTSDALMTPNPIRAKIGGRDKRRYCHFHRDYGHDTEECNDLRNQIEDLIRQRHLHRFILDQRASEEWPRRDRNPSPRLDRPIEKQIDVIVGGPTSGGDSSSTRAVLPVTVGEEPRSKILLVSFIVVALPSAYNAIIGKPRLNKLRAVDSMYYRIMKFPTRAGVGEVRSDPGESRQCYLTATTLPKKLKASPSTYGVRDSSKVSLKP</sequence>
<accession>A0A426YFV6</accession>
<dbReference type="PANTHER" id="PTHR33223">
    <property type="entry name" value="CCHC-TYPE DOMAIN-CONTAINING PROTEIN"/>
    <property type="match status" value="1"/>
</dbReference>
<evidence type="ECO:0000313" key="4">
    <source>
        <dbReference type="Proteomes" id="UP000287651"/>
    </source>
</evidence>
<proteinExistence type="predicted"/>
<feature type="compositionally biased region" description="Polar residues" evidence="2">
    <location>
        <begin position="83"/>
        <end position="92"/>
    </location>
</feature>